<name>A0ABU7V0S3_9GAMM</name>
<sequence>MWGNILRSGYLEPEDRFKLHGLKHRGISDTEGTLADAREGAGHKTEQMTARYRHKVSRVKPVK</sequence>
<reference evidence="2 3" key="1">
    <citation type="submission" date="2024-01" db="EMBL/GenBank/DDBJ databases">
        <title>Novel species of the genus Luteimonas isolated from rivers.</title>
        <authorList>
            <person name="Lu H."/>
        </authorList>
    </citation>
    <scope>NUCLEOTIDE SEQUENCE [LARGE SCALE GENOMIC DNA]</scope>
    <source>
        <strain evidence="2 3">FXH3W</strain>
    </source>
</reference>
<comment type="caution">
    <text evidence="2">The sequence shown here is derived from an EMBL/GenBank/DDBJ whole genome shotgun (WGS) entry which is preliminary data.</text>
</comment>
<dbReference type="EMBL" id="JAZHBO010000002">
    <property type="protein sequence ID" value="MEF2156372.1"/>
    <property type="molecule type" value="Genomic_DNA"/>
</dbReference>
<gene>
    <name evidence="2" type="ORF">V3390_09070</name>
</gene>
<evidence type="ECO:0000313" key="2">
    <source>
        <dbReference type="EMBL" id="MEF2156372.1"/>
    </source>
</evidence>
<evidence type="ECO:0000313" key="3">
    <source>
        <dbReference type="Proteomes" id="UP001356170"/>
    </source>
</evidence>
<evidence type="ECO:0008006" key="4">
    <source>
        <dbReference type="Google" id="ProtNLM"/>
    </source>
</evidence>
<proteinExistence type="predicted"/>
<feature type="compositionally biased region" description="Basic residues" evidence="1">
    <location>
        <begin position="51"/>
        <end position="63"/>
    </location>
</feature>
<dbReference type="RefSeq" id="WP_331704164.1">
    <property type="nucleotide sequence ID" value="NZ_JAZHBO010000002.1"/>
</dbReference>
<protein>
    <recommendedName>
        <fullName evidence="4">Phage integrase family protein</fullName>
    </recommendedName>
</protein>
<accession>A0ABU7V0S3</accession>
<evidence type="ECO:0000256" key="1">
    <source>
        <dbReference type="SAM" id="MobiDB-lite"/>
    </source>
</evidence>
<feature type="region of interest" description="Disordered" evidence="1">
    <location>
        <begin position="38"/>
        <end position="63"/>
    </location>
</feature>
<dbReference type="Proteomes" id="UP001356170">
    <property type="component" value="Unassembled WGS sequence"/>
</dbReference>
<organism evidence="2 3">
    <name type="scientific">Aquilutibacter rugosus</name>
    <dbReference type="NCBI Taxonomy" id="3115820"/>
    <lineage>
        <taxon>Bacteria</taxon>
        <taxon>Pseudomonadati</taxon>
        <taxon>Pseudomonadota</taxon>
        <taxon>Gammaproteobacteria</taxon>
        <taxon>Lysobacterales</taxon>
        <taxon>Lysobacteraceae</taxon>
        <taxon>Aquilutibacter</taxon>
    </lineage>
</organism>
<keyword evidence="3" id="KW-1185">Reference proteome</keyword>